<evidence type="ECO:0000256" key="1">
    <source>
        <dbReference type="ARBA" id="ARBA00001931"/>
    </source>
</evidence>
<dbReference type="Gene3D" id="2.140.10.10">
    <property type="entry name" value="Quinoprotein alcohol dehydrogenase-like superfamily"/>
    <property type="match status" value="2"/>
</dbReference>
<evidence type="ECO:0000256" key="2">
    <source>
        <dbReference type="ARBA" id="ARBA00008156"/>
    </source>
</evidence>
<dbReference type="GO" id="GO:0016020">
    <property type="term" value="C:membrane"/>
    <property type="evidence" value="ECO:0007669"/>
    <property type="project" value="InterPro"/>
</dbReference>
<dbReference type="InterPro" id="IPR018391">
    <property type="entry name" value="PQQ_b-propeller_rpt"/>
</dbReference>
<dbReference type="InterPro" id="IPR017511">
    <property type="entry name" value="PQQ_mDH"/>
</dbReference>
<dbReference type="InterPro" id="IPR011047">
    <property type="entry name" value="Quinoprotein_ADH-like_sf"/>
</dbReference>
<evidence type="ECO:0000313" key="5">
    <source>
        <dbReference type="EMBL" id="SUZ75498.1"/>
    </source>
</evidence>
<protein>
    <recommendedName>
        <fullName evidence="4">Pyrrolo-quinoline quinone repeat domain-containing protein</fullName>
    </recommendedName>
</protein>
<gene>
    <name evidence="5" type="ORF">METZ01_LOCUS28352</name>
</gene>
<name>A0A381Q962_9ZZZZ</name>
<feature type="domain" description="Pyrrolo-quinoline quinone repeat" evidence="4">
    <location>
        <begin position="24"/>
        <end position="617"/>
    </location>
</feature>
<dbReference type="GO" id="GO:0016614">
    <property type="term" value="F:oxidoreductase activity, acting on CH-OH group of donors"/>
    <property type="evidence" value="ECO:0007669"/>
    <property type="project" value="InterPro"/>
</dbReference>
<proteinExistence type="inferred from homology"/>
<dbReference type="SMART" id="SM00564">
    <property type="entry name" value="PQQ"/>
    <property type="match status" value="3"/>
</dbReference>
<dbReference type="EMBL" id="UINC01001248">
    <property type="protein sequence ID" value="SUZ75498.1"/>
    <property type="molecule type" value="Genomic_DNA"/>
</dbReference>
<dbReference type="CDD" id="cd10280">
    <property type="entry name" value="PQQ_mGDH"/>
    <property type="match status" value="1"/>
</dbReference>
<keyword evidence="3" id="KW-0560">Oxidoreductase</keyword>
<comment type="cofactor">
    <cofactor evidence="1">
        <name>pyrroloquinoline quinone</name>
        <dbReference type="ChEBI" id="CHEBI:58442"/>
    </cofactor>
</comment>
<dbReference type="Pfam" id="PF01011">
    <property type="entry name" value="PQQ"/>
    <property type="match status" value="1"/>
</dbReference>
<evidence type="ECO:0000259" key="4">
    <source>
        <dbReference type="Pfam" id="PF01011"/>
    </source>
</evidence>
<sequence length="636" mass="69029">MGVLGLALPASPVFGQQGAQNGEWRSYGGDAGSTKYSSLDVIDETNVQDLEVVWRWQTVDYERQAEDPDVRFNSLLLATPLKVGDALFTSTNLGQAAAIDAVTGETLWVYNSVAEGTSAGRGRGTRGLAYWTDGSDERLLTVSGEHLVALGTRTGELYPEFGENGKVDLRQDMGPRLQRYSWNAAPLVCGDVVVVGAAMSDSPTRQEATPGYVRGYDVITGELRWRFNPVPQPGEAGNETWEDGSWQYSGNANVWSLMSADEELGYVYLPVSTPTNDWYGGHRLGDNLFAESLVALECATGERVWHYQMIHHGLWDYDNPAAPNLVDITVDGRPIRAVVQVTKQGFTYVFDRVTGEPVWPIVELPVPPSLVPGERASPTQPFPTWPLPFERQGITANDLIDFTPELRAEAIEILGGYVFGPIFTPPSVRSEDPDDTQGTIQLPGWVGGADWNGAAIDPETQILYVPSVTAPIVVSLVEPNPDASDFNYVRGAPRSVQGPRGLPLVKPPWGRITAIDLNSGEHLWMVPNGEGPRDHEALQGLDLPRLGAPGRPAPLLTKTLLFIGEGSPSMLAMPRLAGGNMFRAYDKDTGEVLWETELQAGTAGAPMTYMADGKQYIVVGIGEANRPAEFIALSLP</sequence>
<dbReference type="InterPro" id="IPR002372">
    <property type="entry name" value="PQQ_rpt_dom"/>
</dbReference>
<accession>A0A381Q962</accession>
<evidence type="ECO:0000256" key="3">
    <source>
        <dbReference type="ARBA" id="ARBA00023002"/>
    </source>
</evidence>
<comment type="similarity">
    <text evidence="2">Belongs to the bacterial PQQ dehydrogenase family.</text>
</comment>
<dbReference type="AlphaFoldDB" id="A0A381Q962"/>
<reference evidence="5" key="1">
    <citation type="submission" date="2018-05" db="EMBL/GenBank/DDBJ databases">
        <authorList>
            <person name="Lanie J.A."/>
            <person name="Ng W.-L."/>
            <person name="Kazmierczak K.M."/>
            <person name="Andrzejewski T.M."/>
            <person name="Davidsen T.M."/>
            <person name="Wayne K.J."/>
            <person name="Tettelin H."/>
            <person name="Glass J.I."/>
            <person name="Rusch D."/>
            <person name="Podicherti R."/>
            <person name="Tsui H.-C.T."/>
            <person name="Winkler M.E."/>
        </authorList>
    </citation>
    <scope>NUCLEOTIDE SEQUENCE</scope>
</reference>
<dbReference type="GO" id="GO:0048038">
    <property type="term" value="F:quinone binding"/>
    <property type="evidence" value="ECO:0007669"/>
    <property type="project" value="InterPro"/>
</dbReference>
<dbReference type="SUPFAM" id="SSF50998">
    <property type="entry name" value="Quinoprotein alcohol dehydrogenase-like"/>
    <property type="match status" value="1"/>
</dbReference>
<dbReference type="PANTHER" id="PTHR32303">
    <property type="entry name" value="QUINOPROTEIN ALCOHOL DEHYDROGENASE (CYTOCHROME C)"/>
    <property type="match status" value="1"/>
</dbReference>
<dbReference type="PANTHER" id="PTHR32303:SF4">
    <property type="entry name" value="QUINOPROTEIN GLUCOSE DEHYDROGENASE"/>
    <property type="match status" value="1"/>
</dbReference>
<organism evidence="5">
    <name type="scientific">marine metagenome</name>
    <dbReference type="NCBI Taxonomy" id="408172"/>
    <lineage>
        <taxon>unclassified sequences</taxon>
        <taxon>metagenomes</taxon>
        <taxon>ecological metagenomes</taxon>
    </lineage>
</organism>